<keyword evidence="2" id="KW-0732">Signal</keyword>
<name>A0A1B1BAI2_9ACTN</name>
<feature type="domain" description="Right handed beta helix" evidence="3">
    <location>
        <begin position="120"/>
        <end position="260"/>
    </location>
</feature>
<dbReference type="Pfam" id="PF13229">
    <property type="entry name" value="Beta_helix"/>
    <property type="match status" value="1"/>
</dbReference>
<dbReference type="Gene3D" id="2.160.20.10">
    <property type="entry name" value="Single-stranded right-handed beta-helix, Pectin lyase-like"/>
    <property type="match status" value="1"/>
</dbReference>
<sequence>MKRCHIAYLACTAALVGSGLGAAPAAAAQRMLVVRPGESIQKAVDAAQPGDTVLVLAGTYHESVKISTPWVTLRGVGSATVIEPDATKAPAKAPAKTSTKTSAKDSAKDSTKDADSCAEGGNGICVVGTKTKNIEGVTVADLMVTGFSRTGVFGMATDRMRVHGVYAYKNGVWGIAQERSVRGVLRYNYARDNGDAGLFLANTVKEEAGAYDSGQTRVEYNRLEDNRIGITVRRLRNLTVAGNYVTGNCAGVFVVGDENQPKAGDLTVARNRVTGNNKSCPKTERLPALQGSGIVLTGTEKTRVTRNLVADNSGTSPLSGGIVLFKSFVGVTSDQNRIDTNAMENNSPADLVNTDTGKNNAFERNSCRASKPAGLC</sequence>
<evidence type="ECO:0000256" key="2">
    <source>
        <dbReference type="SAM" id="SignalP"/>
    </source>
</evidence>
<proteinExistence type="predicted"/>
<dbReference type="InterPro" id="IPR011050">
    <property type="entry name" value="Pectin_lyase_fold/virulence"/>
</dbReference>
<dbReference type="EMBL" id="JAGGLP010000024">
    <property type="protein sequence ID" value="MBP2054873.1"/>
    <property type="molecule type" value="Genomic_DNA"/>
</dbReference>
<feature type="chain" id="PRO_5038871926" evidence="2">
    <location>
        <begin position="28"/>
        <end position="376"/>
    </location>
</feature>
<dbReference type="InterPro" id="IPR012334">
    <property type="entry name" value="Pectin_lyas_fold"/>
</dbReference>
<evidence type="ECO:0000259" key="3">
    <source>
        <dbReference type="Pfam" id="PF13229"/>
    </source>
</evidence>
<feature type="signal peptide" evidence="2">
    <location>
        <begin position="1"/>
        <end position="27"/>
    </location>
</feature>
<accession>A0A1B1BAI2</accession>
<evidence type="ECO:0000313" key="6">
    <source>
        <dbReference type="Proteomes" id="UP000092659"/>
    </source>
</evidence>
<dbReference type="InterPro" id="IPR039448">
    <property type="entry name" value="Beta_helix"/>
</dbReference>
<dbReference type="Proteomes" id="UP000092659">
    <property type="component" value="Chromosome"/>
</dbReference>
<evidence type="ECO:0000313" key="7">
    <source>
        <dbReference type="Proteomes" id="UP001519309"/>
    </source>
</evidence>
<dbReference type="KEGG" id="sgs:AVL59_45155"/>
<feature type="region of interest" description="Disordered" evidence="1">
    <location>
        <begin position="85"/>
        <end position="118"/>
    </location>
</feature>
<gene>
    <name evidence="4" type="ORF">AVL59_45155</name>
    <name evidence="5" type="ORF">J2Z21_007883</name>
</gene>
<protein>
    <submittedName>
        <fullName evidence="5">Parallel beta-helix repeat protein</fullName>
    </submittedName>
</protein>
<evidence type="ECO:0000256" key="1">
    <source>
        <dbReference type="SAM" id="MobiDB-lite"/>
    </source>
</evidence>
<dbReference type="InterPro" id="IPR006626">
    <property type="entry name" value="PbH1"/>
</dbReference>
<reference evidence="4 6" key="1">
    <citation type="submission" date="2016-06" db="EMBL/GenBank/DDBJ databases">
        <title>Complete genome sequence of Streptomyces griseochromogenes ATCC 14511, the Blasticidin S producer.</title>
        <authorList>
            <person name="Wu L."/>
        </authorList>
    </citation>
    <scope>NUCLEOTIDE SEQUENCE [LARGE SCALE GENOMIC DNA]</scope>
    <source>
        <strain evidence="4 6">ATCC 14511</strain>
    </source>
</reference>
<dbReference type="STRING" id="68214.AVL59_45155"/>
<feature type="compositionally biased region" description="Basic and acidic residues" evidence="1">
    <location>
        <begin position="102"/>
        <end position="115"/>
    </location>
</feature>
<organism evidence="4 6">
    <name type="scientific">Streptomyces griseochromogenes</name>
    <dbReference type="NCBI Taxonomy" id="68214"/>
    <lineage>
        <taxon>Bacteria</taxon>
        <taxon>Bacillati</taxon>
        <taxon>Actinomycetota</taxon>
        <taxon>Actinomycetes</taxon>
        <taxon>Kitasatosporales</taxon>
        <taxon>Streptomycetaceae</taxon>
        <taxon>Streptomyces</taxon>
    </lineage>
</organism>
<evidence type="ECO:0000313" key="4">
    <source>
        <dbReference type="EMBL" id="ANP55844.1"/>
    </source>
</evidence>
<keyword evidence="7" id="KW-1185">Reference proteome</keyword>
<feature type="compositionally biased region" description="Low complexity" evidence="1">
    <location>
        <begin position="87"/>
        <end position="101"/>
    </location>
</feature>
<dbReference type="SUPFAM" id="SSF51126">
    <property type="entry name" value="Pectin lyase-like"/>
    <property type="match status" value="1"/>
</dbReference>
<dbReference type="EMBL" id="CP016279">
    <property type="protein sequence ID" value="ANP55844.1"/>
    <property type="molecule type" value="Genomic_DNA"/>
</dbReference>
<dbReference type="RefSeq" id="WP_067316063.1">
    <property type="nucleotide sequence ID" value="NZ_CP016279.1"/>
</dbReference>
<dbReference type="Proteomes" id="UP001519309">
    <property type="component" value="Unassembled WGS sequence"/>
</dbReference>
<reference evidence="5 7" key="2">
    <citation type="submission" date="2021-03" db="EMBL/GenBank/DDBJ databases">
        <title>Genomic Encyclopedia of Type Strains, Phase IV (KMG-IV): sequencing the most valuable type-strain genomes for metagenomic binning, comparative biology and taxonomic classification.</title>
        <authorList>
            <person name="Goeker M."/>
        </authorList>
    </citation>
    <scope>NUCLEOTIDE SEQUENCE [LARGE SCALE GENOMIC DNA]</scope>
    <source>
        <strain evidence="5 7">DSM 40499</strain>
    </source>
</reference>
<dbReference type="AlphaFoldDB" id="A0A1B1BAI2"/>
<evidence type="ECO:0000313" key="5">
    <source>
        <dbReference type="EMBL" id="MBP2054873.1"/>
    </source>
</evidence>
<dbReference type="SMART" id="SM00710">
    <property type="entry name" value="PbH1"/>
    <property type="match status" value="5"/>
</dbReference>
<dbReference type="OrthoDB" id="339817at2"/>